<dbReference type="EMBL" id="CAADRA010005760">
    <property type="protein sequence ID" value="VFT92545.1"/>
    <property type="molecule type" value="Genomic_DNA"/>
</dbReference>
<gene>
    <name evidence="3" type="primary">Aste57867_1043</name>
    <name evidence="4" type="synonym">Aste57867_15756</name>
    <name evidence="2" type="ORF">As57867_001042</name>
    <name evidence="1" type="ORF">As57867_015700</name>
    <name evidence="3" type="ORF">ASTE57867_1043</name>
    <name evidence="4" type="ORF">ASTE57867_15756</name>
</gene>
<evidence type="ECO:0000313" key="2">
    <source>
        <dbReference type="EMBL" id="KAF0719447.1"/>
    </source>
</evidence>
<dbReference type="Proteomes" id="UP000332933">
    <property type="component" value="Unassembled WGS sequence"/>
</dbReference>
<keyword evidence="5" id="KW-1185">Reference proteome</keyword>
<proteinExistence type="predicted"/>
<reference evidence="1" key="2">
    <citation type="submission" date="2019-06" db="EMBL/GenBank/DDBJ databases">
        <title>Genomics analysis of Aphanomyces spp. identifies a new class of oomycete effector associated with host adaptation.</title>
        <authorList>
            <person name="Gaulin E."/>
        </authorList>
    </citation>
    <scope>NUCLEOTIDE SEQUENCE</scope>
    <source>
        <strain evidence="1">CBS 578.67</strain>
    </source>
</reference>
<evidence type="ECO:0000313" key="5">
    <source>
        <dbReference type="Proteomes" id="UP000332933"/>
    </source>
</evidence>
<evidence type="ECO:0000313" key="4">
    <source>
        <dbReference type="EMBL" id="VFT92545.1"/>
    </source>
</evidence>
<name>A0A485K9B3_9STRA</name>
<organism evidence="3 5">
    <name type="scientific">Aphanomyces stellatus</name>
    <dbReference type="NCBI Taxonomy" id="120398"/>
    <lineage>
        <taxon>Eukaryota</taxon>
        <taxon>Sar</taxon>
        <taxon>Stramenopiles</taxon>
        <taxon>Oomycota</taxon>
        <taxon>Saprolegniomycetes</taxon>
        <taxon>Saprolegniales</taxon>
        <taxon>Verrucalvaceae</taxon>
        <taxon>Aphanomyces</taxon>
    </lineage>
</organism>
<evidence type="ECO:0000313" key="1">
    <source>
        <dbReference type="EMBL" id="KAF0693251.1"/>
    </source>
</evidence>
<dbReference type="EMBL" id="VJMH01000070">
    <property type="protein sequence ID" value="KAF0719447.1"/>
    <property type="molecule type" value="Genomic_DNA"/>
</dbReference>
<dbReference type="AlphaFoldDB" id="A0A485K9B3"/>
<dbReference type="EMBL" id="VJMH01005739">
    <property type="protein sequence ID" value="KAF0693251.1"/>
    <property type="molecule type" value="Genomic_DNA"/>
</dbReference>
<evidence type="ECO:0000313" key="3">
    <source>
        <dbReference type="EMBL" id="VFT78265.1"/>
    </source>
</evidence>
<protein>
    <submittedName>
        <fullName evidence="3">Aste57867_1043 protein</fullName>
    </submittedName>
    <submittedName>
        <fullName evidence="4">Aste57867_15756 protein</fullName>
    </submittedName>
</protein>
<accession>A0A485K9B3</accession>
<sequence length="99" mass="11381">MCQAPSHFPQHLMKHQMFRLRRLQRRAQIRELLSQSQKLPLNDASCAALAIKLERILHRTFPGTYGYLPDEVLDLKLRHIAKGILTTNTPCRPVVVVAN</sequence>
<dbReference type="OrthoDB" id="81956at2759"/>
<reference evidence="3 5" key="1">
    <citation type="submission" date="2019-03" db="EMBL/GenBank/DDBJ databases">
        <authorList>
            <person name="Gaulin E."/>
            <person name="Dumas B."/>
        </authorList>
    </citation>
    <scope>NUCLEOTIDE SEQUENCE [LARGE SCALE GENOMIC DNA]</scope>
    <source>
        <strain evidence="3">CBS 568.67</strain>
    </source>
</reference>
<dbReference type="EMBL" id="CAADRA010000070">
    <property type="protein sequence ID" value="VFT78265.1"/>
    <property type="molecule type" value="Genomic_DNA"/>
</dbReference>